<evidence type="ECO:0000313" key="2">
    <source>
        <dbReference type="EMBL" id="GAA5801635.1"/>
    </source>
</evidence>
<comment type="caution">
    <text evidence="2">The sequence shown here is derived from an EMBL/GenBank/DDBJ whole genome shotgun (WGS) entry which is preliminary data.</text>
</comment>
<evidence type="ECO:0000313" key="3">
    <source>
        <dbReference type="Proteomes" id="UP001476247"/>
    </source>
</evidence>
<feature type="compositionally biased region" description="Low complexity" evidence="1">
    <location>
        <begin position="382"/>
        <end position="408"/>
    </location>
</feature>
<accession>A0ABP9Y4Y1</accession>
<feature type="compositionally biased region" description="Polar residues" evidence="1">
    <location>
        <begin position="354"/>
        <end position="365"/>
    </location>
</feature>
<feature type="region of interest" description="Disordered" evidence="1">
    <location>
        <begin position="426"/>
        <end position="454"/>
    </location>
</feature>
<reference evidence="2 3" key="1">
    <citation type="submission" date="2024-04" db="EMBL/GenBank/DDBJ databases">
        <title>genome sequences of Mucor flavus KT1a and Helicostylum pulchrum KT1b strains isolation_sourced from the surface of a dry-aged beef.</title>
        <authorList>
            <person name="Toyotome T."/>
            <person name="Hosono M."/>
            <person name="Torimaru M."/>
            <person name="Fukuda K."/>
            <person name="Mikami N."/>
        </authorList>
    </citation>
    <scope>NUCLEOTIDE SEQUENCE [LARGE SCALE GENOMIC DNA]</scope>
    <source>
        <strain evidence="2 3">KT1b</strain>
    </source>
</reference>
<dbReference type="PANTHER" id="PTHR12751:SF18">
    <property type="entry name" value="PHOSPHATASE AND ACTIN REGULATOR 1"/>
    <property type="match status" value="1"/>
</dbReference>
<feature type="region of interest" description="Disordered" evidence="1">
    <location>
        <begin position="354"/>
        <end position="408"/>
    </location>
</feature>
<name>A0ABP9Y4Y1_9FUNG</name>
<dbReference type="PANTHER" id="PTHR12751">
    <property type="entry name" value="PHOSPHATASE AND ACTIN REGULATOR PHACTR"/>
    <property type="match status" value="1"/>
</dbReference>
<protein>
    <submittedName>
        <fullName evidence="2">Uncharacterized protein</fullName>
    </submittedName>
</protein>
<gene>
    <name evidence="2" type="ORF">HPULCUR_007083</name>
</gene>
<dbReference type="EMBL" id="BAABUJ010000019">
    <property type="protein sequence ID" value="GAA5801635.1"/>
    <property type="molecule type" value="Genomic_DNA"/>
</dbReference>
<organism evidence="2 3">
    <name type="scientific">Helicostylum pulchrum</name>
    <dbReference type="NCBI Taxonomy" id="562976"/>
    <lineage>
        <taxon>Eukaryota</taxon>
        <taxon>Fungi</taxon>
        <taxon>Fungi incertae sedis</taxon>
        <taxon>Mucoromycota</taxon>
        <taxon>Mucoromycotina</taxon>
        <taxon>Mucoromycetes</taxon>
        <taxon>Mucorales</taxon>
        <taxon>Mucorineae</taxon>
        <taxon>Mucoraceae</taxon>
        <taxon>Helicostylum</taxon>
    </lineage>
</organism>
<evidence type="ECO:0000256" key="1">
    <source>
        <dbReference type="SAM" id="MobiDB-lite"/>
    </source>
</evidence>
<keyword evidence="3" id="KW-1185">Reference proteome</keyword>
<proteinExistence type="predicted"/>
<sequence length="533" mass="58001">MTFIVSSKSSPMLRSSQKEVINRSDNSVVINSESLLLNHYSKTIPYIERDDIKLPSLYHGQKEGSIEGGSAVEEEEYTEDEDDDEDLLSSVTTLSEAQEQKVCATTASSAAGLCTGQSSLIKKAPLSSSLPPIQTYSPQLNLSLYSPSITTPVSSIRSKKNRAYPTSSLSTTFAAASASASAGAAPPPISCFKDTSTVQNPTNISSFINKPLYSTTHQVSSSIKSTTSTLKMDIRSPPQPSQSTSRFMNAFQRLRGGSIHHHRNQNANTNSVSPAEICNVVKPLPTKSSLADKIKNKFQQQLDKKKRSSLQETIGRKNSILNSKRSVVVVATEKAAIPRSTSLSSISNWSSRRLTANNHKSNDTVQLPKGKMTHSGSMTSFLSSKTTHSVDSSLSSSSSSSTSSLTGQSAPAFTLTKSISSHRIYKNATSSSSSSGGAETRPRQQLRATNPNDSVRFSLRQTKSKKTQVRFTKLVSVKETYSKVDYDRGSDPDAVCTSLTPSMAQQIKEELNAYKLHEMQVHEFSRVHTHFFL</sequence>
<dbReference type="Proteomes" id="UP001476247">
    <property type="component" value="Unassembled WGS sequence"/>
</dbReference>